<protein>
    <recommendedName>
        <fullName evidence="2">Magnesium transporter</fullName>
    </recommendedName>
</protein>
<keyword evidence="2" id="KW-0460">Magnesium</keyword>
<keyword evidence="2" id="KW-0406">Ion transport</keyword>
<dbReference type="Gene3D" id="2.40.128.330">
    <property type="match status" value="1"/>
</dbReference>
<dbReference type="InterPro" id="IPR002523">
    <property type="entry name" value="MgTranspt_CorA/ZnTranspt_ZntB"/>
</dbReference>
<keyword evidence="2" id="KW-0472">Membrane</keyword>
<evidence type="ECO:0000256" key="2">
    <source>
        <dbReference type="RuleBase" id="RU366041"/>
    </source>
</evidence>
<comment type="caution">
    <text evidence="4">The sequence shown here is derived from an EMBL/GenBank/DDBJ whole genome shotgun (WGS) entry which is preliminary data.</text>
</comment>
<dbReference type="EMBL" id="JALJOU010000006">
    <property type="protein sequence ID" value="KAK9843507.1"/>
    <property type="molecule type" value="Genomic_DNA"/>
</dbReference>
<comment type="subcellular location">
    <subcellularLocation>
        <location evidence="2">Membrane</location>
        <topology evidence="2">Multi-pass membrane protein</topology>
    </subcellularLocation>
</comment>
<evidence type="ECO:0000313" key="5">
    <source>
        <dbReference type="Proteomes" id="UP001445335"/>
    </source>
</evidence>
<dbReference type="Gene3D" id="1.20.58.340">
    <property type="entry name" value="Magnesium transport protein CorA, transmembrane region"/>
    <property type="match status" value="2"/>
</dbReference>
<dbReference type="AlphaFoldDB" id="A0AAW1SBY8"/>
<dbReference type="GO" id="GO:0016020">
    <property type="term" value="C:membrane"/>
    <property type="evidence" value="ECO:0007669"/>
    <property type="project" value="UniProtKB-SubCell"/>
</dbReference>
<proteinExistence type="inferred from homology"/>
<evidence type="ECO:0000313" key="4">
    <source>
        <dbReference type="EMBL" id="KAK9843507.1"/>
    </source>
</evidence>
<sequence>MSRLLKRLVSSNQSDSSSFYETLPSVERPKTPNSYGTLPSFGDVAALQPLGNTLGPGTRREWLHIDANGSPTYLQVDKHRLVSELGINYRDVRILDPMVPTPSPSTIFIRDKAILVNLESLRMIVCHDKVFLLSAPVQSQPLTVGTFPAIENFFVRDLCIRLKPERSPRSGCATPLATDRNLPYELRAVEGALAAAVRSYEAEVAALEARLLPCLHKLLHKLSREELNVLRHCKSTLNKLLGRMRLCRKSLESILDDNEDMALMFLGRRERARVAAEAERKSVGAGSGGAQGAAAADDEELVSRAQEQGDEFGDEDATEDGDEYEAADRVGPLTPSEAAAAASAAAQFSAAGGSAELDAYGAGASQRGLNADPNADLGAVPGGGGCGGGGDGGIGAATAPVAIPGAAAGAAATGAPTLCPAESAPATQFPASEQLKAKSSRWRSGSFRAKLSALMQAISVRERVLDDDASNISSCENLLEAYFMQIDYLTNRLDCTDEHVKSTEEQLTMELDHRRNELVAFDLFMTGVATIFAAVGMVGGIFGMNMPLPKSLQVSETAFLWTTFYTCFVGFLMFVGFVLFARWKRLLFIPSAGLGDR</sequence>
<accession>A0AAW1SBY8</accession>
<dbReference type="GO" id="GO:0015095">
    <property type="term" value="F:magnesium ion transmembrane transporter activity"/>
    <property type="evidence" value="ECO:0007669"/>
    <property type="project" value="UniProtKB-ARBA"/>
</dbReference>
<dbReference type="Pfam" id="PF22099">
    <property type="entry name" value="MRS2-like"/>
    <property type="match status" value="1"/>
</dbReference>
<keyword evidence="2" id="KW-0812">Transmembrane</keyword>
<evidence type="ECO:0000256" key="1">
    <source>
        <dbReference type="ARBA" id="ARBA00007535"/>
    </source>
</evidence>
<dbReference type="Proteomes" id="UP001445335">
    <property type="component" value="Unassembled WGS sequence"/>
</dbReference>
<evidence type="ECO:0000256" key="3">
    <source>
        <dbReference type="SAM" id="MobiDB-lite"/>
    </source>
</evidence>
<dbReference type="PANTHER" id="PTHR13890:SF31">
    <property type="entry name" value="MAGNESIUM TRANSPORTER MRS2-2-RELATED"/>
    <property type="match status" value="1"/>
</dbReference>
<keyword evidence="2" id="KW-0813">Transport</keyword>
<dbReference type="InterPro" id="IPR039204">
    <property type="entry name" value="MRS2-like"/>
</dbReference>
<gene>
    <name evidence="4" type="ORF">WJX81_006572</name>
</gene>
<organism evidence="4 5">
    <name type="scientific">Elliptochloris bilobata</name>
    <dbReference type="NCBI Taxonomy" id="381761"/>
    <lineage>
        <taxon>Eukaryota</taxon>
        <taxon>Viridiplantae</taxon>
        <taxon>Chlorophyta</taxon>
        <taxon>core chlorophytes</taxon>
        <taxon>Trebouxiophyceae</taxon>
        <taxon>Trebouxiophyceae incertae sedis</taxon>
        <taxon>Elliptochloris clade</taxon>
        <taxon>Elliptochloris</taxon>
    </lineage>
</organism>
<dbReference type="Pfam" id="PF01544">
    <property type="entry name" value="CorA"/>
    <property type="match status" value="1"/>
</dbReference>
<feature type="region of interest" description="Disordered" evidence="3">
    <location>
        <begin position="279"/>
        <end position="326"/>
    </location>
</feature>
<dbReference type="PANTHER" id="PTHR13890">
    <property type="entry name" value="RNA SPLICING PROTEIN MRS2, MITOCHONDRIAL"/>
    <property type="match status" value="1"/>
</dbReference>
<feature type="transmembrane region" description="Helical" evidence="2">
    <location>
        <begin position="523"/>
        <end position="546"/>
    </location>
</feature>
<name>A0AAW1SBY8_9CHLO</name>
<comment type="similarity">
    <text evidence="1 2">Belongs to the CorA metal ion transporter (MIT) (TC 1.A.35.5) family.</text>
</comment>
<feature type="compositionally biased region" description="Acidic residues" evidence="3">
    <location>
        <begin position="308"/>
        <end position="325"/>
    </location>
</feature>
<keyword evidence="5" id="KW-1185">Reference proteome</keyword>
<feature type="transmembrane region" description="Helical" evidence="2">
    <location>
        <begin position="558"/>
        <end position="581"/>
    </location>
</feature>
<dbReference type="CDD" id="cd12823">
    <property type="entry name" value="Mrs2_Mfm1p-like"/>
    <property type="match status" value="1"/>
</dbReference>
<reference evidence="4 5" key="1">
    <citation type="journal article" date="2024" name="Nat. Commun.">
        <title>Phylogenomics reveals the evolutionary origins of lichenization in chlorophyte algae.</title>
        <authorList>
            <person name="Puginier C."/>
            <person name="Libourel C."/>
            <person name="Otte J."/>
            <person name="Skaloud P."/>
            <person name="Haon M."/>
            <person name="Grisel S."/>
            <person name="Petersen M."/>
            <person name="Berrin J.G."/>
            <person name="Delaux P.M."/>
            <person name="Dal Grande F."/>
            <person name="Keller J."/>
        </authorList>
    </citation>
    <scope>NUCLEOTIDE SEQUENCE [LARGE SCALE GENOMIC DNA]</scope>
    <source>
        <strain evidence="4 5">SAG 245.80</strain>
    </source>
</reference>
<comment type="function">
    <text evidence="2">Magnesium transporter that may mediate the influx of magnesium.</text>
</comment>
<keyword evidence="2" id="KW-1133">Transmembrane helix</keyword>